<dbReference type="EMBL" id="JAUZQC010000004">
    <property type="protein sequence ID" value="KAK5872763.1"/>
    <property type="molecule type" value="Genomic_DNA"/>
</dbReference>
<dbReference type="AlphaFoldDB" id="A0AAN7XZ84"/>
<dbReference type="InterPro" id="IPR001841">
    <property type="entry name" value="Znf_RING"/>
</dbReference>
<accession>A0AAN7XZ84</accession>
<dbReference type="PROSITE" id="PS00518">
    <property type="entry name" value="ZF_RING_1"/>
    <property type="match status" value="1"/>
</dbReference>
<dbReference type="Pfam" id="PF14634">
    <property type="entry name" value="zf-RING_5"/>
    <property type="match status" value="1"/>
</dbReference>
<keyword evidence="2 4" id="KW-0863">Zinc-finger</keyword>
<evidence type="ECO:0000259" key="5">
    <source>
        <dbReference type="PROSITE" id="PS50089"/>
    </source>
</evidence>
<dbReference type="Proteomes" id="UP001346869">
    <property type="component" value="Unassembled WGS sequence"/>
</dbReference>
<dbReference type="InterPro" id="IPR017907">
    <property type="entry name" value="Znf_RING_CS"/>
</dbReference>
<feature type="domain" description="RING-type" evidence="5">
    <location>
        <begin position="47"/>
        <end position="94"/>
    </location>
</feature>
<dbReference type="GO" id="GO:0061630">
    <property type="term" value="F:ubiquitin protein ligase activity"/>
    <property type="evidence" value="ECO:0007669"/>
    <property type="project" value="TreeGrafter"/>
</dbReference>
<name>A0AAN7XZ84_ELEMC</name>
<keyword evidence="3" id="KW-0862">Zinc</keyword>
<dbReference type="InterPro" id="IPR051435">
    <property type="entry name" value="RING_finger_E3_ubiq-ligases"/>
</dbReference>
<dbReference type="SMART" id="SM00184">
    <property type="entry name" value="RING"/>
    <property type="match status" value="1"/>
</dbReference>
<dbReference type="PROSITE" id="PS50089">
    <property type="entry name" value="ZF_RING_2"/>
    <property type="match status" value="1"/>
</dbReference>
<evidence type="ECO:0000256" key="4">
    <source>
        <dbReference type="PROSITE-ProRule" id="PRU00175"/>
    </source>
</evidence>
<evidence type="ECO:0000313" key="6">
    <source>
        <dbReference type="EMBL" id="KAK5872763.1"/>
    </source>
</evidence>
<dbReference type="GO" id="GO:0016567">
    <property type="term" value="P:protein ubiquitination"/>
    <property type="evidence" value="ECO:0007669"/>
    <property type="project" value="TreeGrafter"/>
</dbReference>
<dbReference type="PANTHER" id="PTHR22791">
    <property type="entry name" value="RING-TYPE DOMAIN-CONTAINING PROTEIN"/>
    <property type="match status" value="1"/>
</dbReference>
<evidence type="ECO:0000313" key="7">
    <source>
        <dbReference type="Proteomes" id="UP001346869"/>
    </source>
</evidence>
<dbReference type="GO" id="GO:0008270">
    <property type="term" value="F:zinc ion binding"/>
    <property type="evidence" value="ECO:0007669"/>
    <property type="project" value="UniProtKB-KW"/>
</dbReference>
<evidence type="ECO:0000256" key="2">
    <source>
        <dbReference type="ARBA" id="ARBA00022771"/>
    </source>
</evidence>
<evidence type="ECO:0000256" key="3">
    <source>
        <dbReference type="ARBA" id="ARBA00022833"/>
    </source>
</evidence>
<dbReference type="PANTHER" id="PTHR22791:SF31">
    <property type="entry name" value="IM:7152348"/>
    <property type="match status" value="1"/>
</dbReference>
<dbReference type="SUPFAM" id="SSF57850">
    <property type="entry name" value="RING/U-box"/>
    <property type="match status" value="1"/>
</dbReference>
<reference evidence="6 7" key="2">
    <citation type="journal article" date="2023" name="Mol. Biol. Evol.">
        <title>Genomics of Secondarily Temperate Adaptation in the Only Non-Antarctic Icefish.</title>
        <authorList>
            <person name="Rivera-Colon A.G."/>
            <person name="Rayamajhi N."/>
            <person name="Minhas B.F."/>
            <person name="Madrigal G."/>
            <person name="Bilyk K.T."/>
            <person name="Yoon V."/>
            <person name="Hune M."/>
            <person name="Gregory S."/>
            <person name="Cheng C.H.C."/>
            <person name="Catchen J.M."/>
        </authorList>
    </citation>
    <scope>NUCLEOTIDE SEQUENCE [LARGE SCALE GENOMIC DNA]</scope>
    <source>
        <strain evidence="6">JMC-PN-2008</strain>
    </source>
</reference>
<keyword evidence="7" id="KW-1185">Reference proteome</keyword>
<protein>
    <recommendedName>
        <fullName evidence="5">RING-type domain-containing protein</fullName>
    </recommendedName>
</protein>
<proteinExistence type="predicted"/>
<keyword evidence="1" id="KW-0479">Metal-binding</keyword>
<comment type="caution">
    <text evidence="6">The sequence shown here is derived from an EMBL/GenBank/DDBJ whole genome shotgun (WGS) entry which is preliminary data.</text>
</comment>
<reference evidence="6 7" key="1">
    <citation type="journal article" date="2023" name="Genes (Basel)">
        <title>Chromosome-Level Genome Assembly and Circadian Gene Repertoire of the Patagonia Blennie Eleginops maclovinus-The Closest Ancestral Proxy of Antarctic Cryonotothenioids.</title>
        <authorList>
            <person name="Cheng C.C."/>
            <person name="Rivera-Colon A.G."/>
            <person name="Minhas B.F."/>
            <person name="Wilson L."/>
            <person name="Rayamajhi N."/>
            <person name="Vargas-Chacoff L."/>
            <person name="Catchen J.M."/>
        </authorList>
    </citation>
    <scope>NUCLEOTIDE SEQUENCE [LARGE SCALE GENOMIC DNA]</scope>
    <source>
        <strain evidence="6">JMC-PN-2008</strain>
    </source>
</reference>
<sequence length="177" mass="19522">MLPTAGTKAALATLKQVVCSMPSHCSQSLLHRTTPSDTMVEHEDLECVVCFNEYARRGRVPRVLHCGHTFCAPCLEQLSQLQGNLRGVSCPLCRRITCTMASLSLPGALSVNMEIWDQIVEEKVEERLQASAPVEDLSYTETQLIQSALPVSKKSGGKTLFKKMVRCVLQQREMDGG</sequence>
<evidence type="ECO:0000256" key="1">
    <source>
        <dbReference type="ARBA" id="ARBA00022723"/>
    </source>
</evidence>
<gene>
    <name evidence="6" type="ORF">PBY51_013434</name>
</gene>
<dbReference type="InterPro" id="IPR013083">
    <property type="entry name" value="Znf_RING/FYVE/PHD"/>
</dbReference>
<dbReference type="Gene3D" id="3.30.40.10">
    <property type="entry name" value="Zinc/RING finger domain, C3HC4 (zinc finger)"/>
    <property type="match status" value="1"/>
</dbReference>
<organism evidence="6 7">
    <name type="scientific">Eleginops maclovinus</name>
    <name type="common">Patagonian blennie</name>
    <name type="synonym">Eleginus maclovinus</name>
    <dbReference type="NCBI Taxonomy" id="56733"/>
    <lineage>
        <taxon>Eukaryota</taxon>
        <taxon>Metazoa</taxon>
        <taxon>Chordata</taxon>
        <taxon>Craniata</taxon>
        <taxon>Vertebrata</taxon>
        <taxon>Euteleostomi</taxon>
        <taxon>Actinopterygii</taxon>
        <taxon>Neopterygii</taxon>
        <taxon>Teleostei</taxon>
        <taxon>Neoteleostei</taxon>
        <taxon>Acanthomorphata</taxon>
        <taxon>Eupercaria</taxon>
        <taxon>Perciformes</taxon>
        <taxon>Notothenioidei</taxon>
        <taxon>Eleginopidae</taxon>
        <taxon>Eleginops</taxon>
    </lineage>
</organism>